<dbReference type="InterPro" id="IPR011330">
    <property type="entry name" value="Glyco_hydro/deAcase_b/a-brl"/>
</dbReference>
<dbReference type="OrthoDB" id="2795102at2"/>
<evidence type="ECO:0000313" key="5">
    <source>
        <dbReference type="Proteomes" id="UP000295511"/>
    </source>
</evidence>
<dbReference type="AlphaFoldDB" id="A0A4R5KE15"/>
<proteinExistence type="predicted"/>
<dbReference type="SUPFAM" id="SSF88713">
    <property type="entry name" value="Glycoside hydrolase/deacetylase"/>
    <property type="match status" value="1"/>
</dbReference>
<comment type="caution">
    <text evidence="4">The sequence shown here is derived from an EMBL/GenBank/DDBJ whole genome shotgun (WGS) entry which is preliminary data.</text>
</comment>
<dbReference type="Pfam" id="PF01522">
    <property type="entry name" value="Polysacc_deac_1"/>
    <property type="match status" value="1"/>
</dbReference>
<dbReference type="GO" id="GO:0016810">
    <property type="term" value="F:hydrolase activity, acting on carbon-nitrogen (but not peptide) bonds"/>
    <property type="evidence" value="ECO:0007669"/>
    <property type="project" value="InterPro"/>
</dbReference>
<evidence type="ECO:0000259" key="3">
    <source>
        <dbReference type="Pfam" id="PF01522"/>
    </source>
</evidence>
<dbReference type="PANTHER" id="PTHR34216">
    <property type="match status" value="1"/>
</dbReference>
<dbReference type="Gene3D" id="3.20.20.370">
    <property type="entry name" value="Glycoside hydrolase/deacetylase"/>
    <property type="match status" value="1"/>
</dbReference>
<dbReference type="PANTHER" id="PTHR34216:SF11">
    <property type="entry name" value="CHITOOLIGOSACCHARIDE DEACETYLASE"/>
    <property type="match status" value="1"/>
</dbReference>
<organism evidence="4 5">
    <name type="scientific">Arthrobacter terricola</name>
    <dbReference type="NCBI Taxonomy" id="2547396"/>
    <lineage>
        <taxon>Bacteria</taxon>
        <taxon>Bacillati</taxon>
        <taxon>Actinomycetota</taxon>
        <taxon>Actinomycetes</taxon>
        <taxon>Micrococcales</taxon>
        <taxon>Micrococcaceae</taxon>
        <taxon>Arthrobacter</taxon>
    </lineage>
</organism>
<dbReference type="CDD" id="cd10967">
    <property type="entry name" value="CE4_GLA_like_6s"/>
    <property type="match status" value="1"/>
</dbReference>
<evidence type="ECO:0000313" key="4">
    <source>
        <dbReference type="EMBL" id="TDF92895.1"/>
    </source>
</evidence>
<dbReference type="Proteomes" id="UP000295511">
    <property type="component" value="Unassembled WGS sequence"/>
</dbReference>
<name>A0A4R5KE15_9MICC</name>
<dbReference type="GO" id="GO:0005975">
    <property type="term" value="P:carbohydrate metabolic process"/>
    <property type="evidence" value="ECO:0007669"/>
    <property type="project" value="InterPro"/>
</dbReference>
<accession>A0A4R5KE15</accession>
<dbReference type="InterPro" id="IPR051398">
    <property type="entry name" value="Polysacch_Deacetylase"/>
</dbReference>
<dbReference type="EMBL" id="SMRU01000021">
    <property type="protein sequence ID" value="TDF92895.1"/>
    <property type="molecule type" value="Genomic_DNA"/>
</dbReference>
<dbReference type="Gene3D" id="2.60.120.260">
    <property type="entry name" value="Galactose-binding domain-like"/>
    <property type="match status" value="1"/>
</dbReference>
<keyword evidence="1" id="KW-0732">Signal</keyword>
<feature type="compositionally biased region" description="Basic and acidic residues" evidence="2">
    <location>
        <begin position="14"/>
        <end position="24"/>
    </location>
</feature>
<evidence type="ECO:0000256" key="2">
    <source>
        <dbReference type="SAM" id="MobiDB-lite"/>
    </source>
</evidence>
<keyword evidence="5" id="KW-1185">Reference proteome</keyword>
<gene>
    <name evidence="4" type="ORF">E1809_17210</name>
</gene>
<feature type="region of interest" description="Disordered" evidence="2">
    <location>
        <begin position="1"/>
        <end position="26"/>
    </location>
</feature>
<feature type="domain" description="NodB homology" evidence="3">
    <location>
        <begin position="56"/>
        <end position="173"/>
    </location>
</feature>
<protein>
    <recommendedName>
        <fullName evidence="3">NodB homology domain-containing protein</fullName>
    </recommendedName>
</protein>
<dbReference type="InterPro" id="IPR002509">
    <property type="entry name" value="NODB_dom"/>
</dbReference>
<sequence>MQNKWMVASRSGRGHPDGGPERPSKKAAAMGAAALLLATLFNAALITQPAQAAGPLVVTLTFDDANGDQVAAANYLNSKGLHGTFFLPSGYLNAPTYMTTAQALALQSAGNEIAGHTVTHPDLAQMDANEVKRQICNDRVNLTNMGFRVTNFAYPFASATAAVEQTAADCGYNSARGLGDLKSKAAPTLTDVAEPLPVPAADLYFTKAPDEVDNTWALSDLQTVVTQAESGGGWVQLTFHHFDSTTDPLSVTTANFQAYVDWLVTEQAAGRIVVKTVSQVMASQFPDPTNANLDVDKPLVNGPAAPPPITVGNLIQNPSLETAGPVASGLPYCFAIGSYGTQTSTFTNVSPGHTGNVAEQMVTTGYVDGDAKLLPTLDLGQCAPSATPGHTYQMSAWYKSTASTQFELYYRTGLGTWTYWTASPLFAAATNWTQATWTSPPVPAGASAISMGLNLLSNGTLVTDDYALYDSISVASTFKSMTPTRLLDTRNSAAVGPNGTVSFQVGGASGIPANASAVTFNLTVANPTSNGFVTAYPSGTAAPATSNINYAPGQIVPNLVTVPVGSDGKVTLFNSSRGSAQLIADVSGYYVPAATSSPGEFQPMTPSRFLDTRNSAAVAPGGTVSFQVGGVSGIPANVSAVTFNFTVANPTSFGFATAYASGTARPNASNLNFATNQIVPNSVTVPVGADGKVTLFNGSPSGTAQFIADVSGYYLGGGAATVSGAFQPINPTRFLDTRNGAAPVGPNGTVSFQVGGVSGVPATVGGVIFNLTVANPSSFGFVTAYPAGAAAVPNASNLNYATGQIVPNLVTIPTGTNGQVSLFNASGGTAQLIADVSGYFIP</sequence>
<evidence type="ECO:0000256" key="1">
    <source>
        <dbReference type="ARBA" id="ARBA00022729"/>
    </source>
</evidence>
<reference evidence="4 5" key="1">
    <citation type="submission" date="2019-03" db="EMBL/GenBank/DDBJ databases">
        <title>Whole genome sequence of Arthrobacter sp JH1-1.</title>
        <authorList>
            <person name="Trinh H.N."/>
        </authorList>
    </citation>
    <scope>NUCLEOTIDE SEQUENCE [LARGE SCALE GENOMIC DNA]</scope>
    <source>
        <strain evidence="4 5">JH1-1</strain>
    </source>
</reference>